<dbReference type="RefSeq" id="WP_012646801.1">
    <property type="nucleotide sequence ID" value="NC_011979.1"/>
</dbReference>
<feature type="signal peptide" evidence="1">
    <location>
        <begin position="1"/>
        <end position="20"/>
    </location>
</feature>
<keyword evidence="1" id="KW-0732">Signal</keyword>
<reference evidence="2 3" key="1">
    <citation type="submission" date="2009-01" db="EMBL/GenBank/DDBJ databases">
        <title>Complete sequence of Geobacter sp. FRC-32.</title>
        <authorList>
            <consortium name="US DOE Joint Genome Institute"/>
            <person name="Lucas S."/>
            <person name="Copeland A."/>
            <person name="Lapidus A."/>
            <person name="Glavina del Rio T."/>
            <person name="Dalin E."/>
            <person name="Tice H."/>
            <person name="Bruce D."/>
            <person name="Goodwin L."/>
            <person name="Pitluck S."/>
            <person name="Saunders E."/>
            <person name="Brettin T."/>
            <person name="Detter J.C."/>
            <person name="Han C."/>
            <person name="Larimer F."/>
            <person name="Land M."/>
            <person name="Hauser L."/>
            <person name="Kyrpides N."/>
            <person name="Ovchinnikova G."/>
            <person name="Kostka J."/>
            <person name="Richardson P."/>
        </authorList>
    </citation>
    <scope>NUCLEOTIDE SEQUENCE [LARGE SCALE GENOMIC DNA]</scope>
    <source>
        <strain evidence="3">DSM 22248 / JCM 15807 / FRC-32</strain>
    </source>
</reference>
<organism evidence="2 3">
    <name type="scientific">Geotalea daltonii (strain DSM 22248 / JCM 15807 / FRC-32)</name>
    <name type="common">Geobacter daltonii</name>
    <dbReference type="NCBI Taxonomy" id="316067"/>
    <lineage>
        <taxon>Bacteria</taxon>
        <taxon>Pseudomonadati</taxon>
        <taxon>Thermodesulfobacteriota</taxon>
        <taxon>Desulfuromonadia</taxon>
        <taxon>Geobacterales</taxon>
        <taxon>Geobacteraceae</taxon>
        <taxon>Geotalea</taxon>
    </lineage>
</organism>
<keyword evidence="3" id="KW-1185">Reference proteome</keyword>
<name>B9M6L2_GEODF</name>
<dbReference type="eggNOG" id="ENOG5033EDZ">
    <property type="taxonomic scope" value="Bacteria"/>
</dbReference>
<dbReference type="STRING" id="316067.Geob_1714"/>
<sequence length="108" mass="12133">MNKFLLFFTACLLVVGFVEAGFAVESSTCRCTNGIVSTGDAMVEVIAKCGEPTMKTQREEKRLGPDKKGFSIVTIDEWNYNFGPNAFMYAFRFVDGRVERIDSLDYGY</sequence>
<evidence type="ECO:0008006" key="4">
    <source>
        <dbReference type="Google" id="ProtNLM"/>
    </source>
</evidence>
<dbReference type="AlphaFoldDB" id="B9M6L2"/>
<proteinExistence type="predicted"/>
<feature type="chain" id="PRO_5002886707" description="DUF2845 domain-containing protein" evidence="1">
    <location>
        <begin position="21"/>
        <end position="108"/>
    </location>
</feature>
<accession>B9M6L2</accession>
<evidence type="ECO:0000256" key="1">
    <source>
        <dbReference type="SAM" id="SignalP"/>
    </source>
</evidence>
<evidence type="ECO:0000313" key="3">
    <source>
        <dbReference type="Proteomes" id="UP000007721"/>
    </source>
</evidence>
<gene>
    <name evidence="2" type="ordered locus">Geob_1714</name>
</gene>
<dbReference type="Pfam" id="PF11006">
    <property type="entry name" value="DUF2845"/>
    <property type="match status" value="1"/>
</dbReference>
<dbReference type="KEGG" id="geo:Geob_1714"/>
<dbReference type="InterPro" id="IPR021268">
    <property type="entry name" value="DUF2845"/>
</dbReference>
<dbReference type="EMBL" id="CP001390">
    <property type="protein sequence ID" value="ACM20072.1"/>
    <property type="molecule type" value="Genomic_DNA"/>
</dbReference>
<evidence type="ECO:0000313" key="2">
    <source>
        <dbReference type="EMBL" id="ACM20072.1"/>
    </source>
</evidence>
<protein>
    <recommendedName>
        <fullName evidence="4">DUF2845 domain-containing protein</fullName>
    </recommendedName>
</protein>
<dbReference type="OrthoDB" id="5522210at2"/>
<dbReference type="Proteomes" id="UP000007721">
    <property type="component" value="Chromosome"/>
</dbReference>
<dbReference type="HOGENOM" id="CLU_160686_1_0_7"/>